<dbReference type="EMBL" id="BAAAZN010000012">
    <property type="protein sequence ID" value="GAA3561882.1"/>
    <property type="molecule type" value="Genomic_DNA"/>
</dbReference>
<evidence type="ECO:0000313" key="3">
    <source>
        <dbReference type="Proteomes" id="UP001500689"/>
    </source>
</evidence>
<evidence type="ECO:0000259" key="1">
    <source>
        <dbReference type="SMART" id="SM00829"/>
    </source>
</evidence>
<dbReference type="PANTHER" id="PTHR43677">
    <property type="entry name" value="SHORT-CHAIN DEHYDROGENASE/REDUCTASE"/>
    <property type="match status" value="1"/>
</dbReference>
<dbReference type="InterPro" id="IPR051397">
    <property type="entry name" value="Zn-ADH-like_protein"/>
</dbReference>
<dbReference type="InterPro" id="IPR011032">
    <property type="entry name" value="GroES-like_sf"/>
</dbReference>
<dbReference type="SUPFAM" id="SSF51735">
    <property type="entry name" value="NAD(P)-binding Rossmann-fold domains"/>
    <property type="match status" value="1"/>
</dbReference>
<keyword evidence="3" id="KW-1185">Reference proteome</keyword>
<dbReference type="InterPro" id="IPR036291">
    <property type="entry name" value="NAD(P)-bd_dom_sf"/>
</dbReference>
<organism evidence="2 3">
    <name type="scientific">Amycolatopsis ultiminotia</name>
    <dbReference type="NCBI Taxonomy" id="543629"/>
    <lineage>
        <taxon>Bacteria</taxon>
        <taxon>Bacillati</taxon>
        <taxon>Actinomycetota</taxon>
        <taxon>Actinomycetes</taxon>
        <taxon>Pseudonocardiales</taxon>
        <taxon>Pseudonocardiaceae</taxon>
        <taxon>Amycolatopsis</taxon>
    </lineage>
</organism>
<accession>A0ABP6X5P1</accession>
<feature type="domain" description="Enoyl reductase (ER)" evidence="1">
    <location>
        <begin position="13"/>
        <end position="323"/>
    </location>
</feature>
<protein>
    <submittedName>
        <fullName evidence="2">Zinc-binding dehydrogenase</fullName>
    </submittedName>
</protein>
<dbReference type="SUPFAM" id="SSF50129">
    <property type="entry name" value="GroES-like"/>
    <property type="match status" value="1"/>
</dbReference>
<sequence length="326" mass="33138">MQTMRAAVLHEFGPPEALVLEERPDPVPGEGQALVQVETSGVTFVETQVRAGNGTIPAHRPPLPVVLGNGVGGMVVTVGENVDPSWLGARVVTALGGNGGYAELAVADVTELIRVPEPLGIAEATALLSDGRTALGLVRAAQPQPGEWALVEAAAGGVGGLLVQLLHDAGARVIGAAGSSAKREKAVALGAEAALDYTAADWTRHVLDSTGGAGVDLAFDGIGGRIGQQAVTVLRDDGRIATYGMAAGTLTELDETAHERGIHTIGFGTPPAPETPYQLATDAIDLAAQGRLHPTIGQTFPLDDAADAHAAIEARATTGKTLLLPG</sequence>
<reference evidence="3" key="1">
    <citation type="journal article" date="2019" name="Int. J. Syst. Evol. Microbiol.">
        <title>The Global Catalogue of Microorganisms (GCM) 10K type strain sequencing project: providing services to taxonomists for standard genome sequencing and annotation.</title>
        <authorList>
            <consortium name="The Broad Institute Genomics Platform"/>
            <consortium name="The Broad Institute Genome Sequencing Center for Infectious Disease"/>
            <person name="Wu L."/>
            <person name="Ma J."/>
        </authorList>
    </citation>
    <scope>NUCLEOTIDE SEQUENCE [LARGE SCALE GENOMIC DNA]</scope>
    <source>
        <strain evidence="3">JCM 16898</strain>
    </source>
</reference>
<dbReference type="Pfam" id="PF13602">
    <property type="entry name" value="ADH_zinc_N_2"/>
    <property type="match status" value="1"/>
</dbReference>
<dbReference type="SMART" id="SM00829">
    <property type="entry name" value="PKS_ER"/>
    <property type="match status" value="1"/>
</dbReference>
<dbReference type="InterPro" id="IPR013154">
    <property type="entry name" value="ADH-like_N"/>
</dbReference>
<evidence type="ECO:0000313" key="2">
    <source>
        <dbReference type="EMBL" id="GAA3561882.1"/>
    </source>
</evidence>
<dbReference type="Pfam" id="PF08240">
    <property type="entry name" value="ADH_N"/>
    <property type="match status" value="1"/>
</dbReference>
<name>A0ABP6X5P1_9PSEU</name>
<dbReference type="PANTHER" id="PTHR43677:SF4">
    <property type="entry name" value="QUINONE OXIDOREDUCTASE-LIKE PROTEIN 2"/>
    <property type="match status" value="1"/>
</dbReference>
<comment type="caution">
    <text evidence="2">The sequence shown here is derived from an EMBL/GenBank/DDBJ whole genome shotgun (WGS) entry which is preliminary data.</text>
</comment>
<dbReference type="Gene3D" id="3.40.50.720">
    <property type="entry name" value="NAD(P)-binding Rossmann-like Domain"/>
    <property type="match status" value="1"/>
</dbReference>
<dbReference type="Proteomes" id="UP001500689">
    <property type="component" value="Unassembled WGS sequence"/>
</dbReference>
<dbReference type="Gene3D" id="3.90.180.10">
    <property type="entry name" value="Medium-chain alcohol dehydrogenases, catalytic domain"/>
    <property type="match status" value="1"/>
</dbReference>
<gene>
    <name evidence="2" type="ORF">GCM10022222_52020</name>
</gene>
<proteinExistence type="predicted"/>
<dbReference type="InterPro" id="IPR020843">
    <property type="entry name" value="ER"/>
</dbReference>